<comment type="caution">
    <text evidence="4">Lacks conserved residue(s) required for the propagation of feature annotation.</text>
</comment>
<name>A0A0C2WUR3_SERVB</name>
<dbReference type="HOGENOM" id="CLU_000288_144_2_1"/>
<feature type="short sequence motif" description="GXGXXG" evidence="4">
    <location>
        <begin position="14"/>
        <end position="19"/>
    </location>
</feature>
<keyword evidence="3" id="KW-0443">Lipid metabolism</keyword>
<keyword evidence="2" id="KW-0442">Lipid degradation</keyword>
<reference evidence="6 7" key="1">
    <citation type="submission" date="2014-04" db="EMBL/GenBank/DDBJ databases">
        <authorList>
            <consortium name="DOE Joint Genome Institute"/>
            <person name="Kuo A."/>
            <person name="Zuccaro A."/>
            <person name="Kohler A."/>
            <person name="Nagy L.G."/>
            <person name="Floudas D."/>
            <person name="Copeland A."/>
            <person name="Barry K.W."/>
            <person name="Cichocki N."/>
            <person name="Veneault-Fourrey C."/>
            <person name="LaButti K."/>
            <person name="Lindquist E.A."/>
            <person name="Lipzen A."/>
            <person name="Lundell T."/>
            <person name="Morin E."/>
            <person name="Murat C."/>
            <person name="Sun H."/>
            <person name="Tunlid A."/>
            <person name="Henrissat B."/>
            <person name="Grigoriev I.V."/>
            <person name="Hibbett D.S."/>
            <person name="Martin F."/>
            <person name="Nordberg H.P."/>
            <person name="Cantor M.N."/>
            <person name="Hua S.X."/>
        </authorList>
    </citation>
    <scope>NUCLEOTIDE SEQUENCE [LARGE SCALE GENOMIC DNA]</scope>
    <source>
        <strain evidence="6 7">MAFF 305830</strain>
    </source>
</reference>
<dbReference type="OrthoDB" id="630895at2759"/>
<reference evidence="7" key="2">
    <citation type="submission" date="2015-01" db="EMBL/GenBank/DDBJ databases">
        <title>Evolutionary Origins and Diversification of the Mycorrhizal Mutualists.</title>
        <authorList>
            <consortium name="DOE Joint Genome Institute"/>
            <consortium name="Mycorrhizal Genomics Consortium"/>
            <person name="Kohler A."/>
            <person name="Kuo A."/>
            <person name="Nagy L.G."/>
            <person name="Floudas D."/>
            <person name="Copeland A."/>
            <person name="Barry K.W."/>
            <person name="Cichocki N."/>
            <person name="Veneault-Fourrey C."/>
            <person name="LaButti K."/>
            <person name="Lindquist E.A."/>
            <person name="Lipzen A."/>
            <person name="Lundell T."/>
            <person name="Morin E."/>
            <person name="Murat C."/>
            <person name="Riley R."/>
            <person name="Ohm R."/>
            <person name="Sun H."/>
            <person name="Tunlid A."/>
            <person name="Henrissat B."/>
            <person name="Grigoriev I.V."/>
            <person name="Hibbett D.S."/>
            <person name="Martin F."/>
        </authorList>
    </citation>
    <scope>NUCLEOTIDE SEQUENCE [LARGE SCALE GENOMIC DNA]</scope>
    <source>
        <strain evidence="7">MAFF 305830</strain>
    </source>
</reference>
<evidence type="ECO:0000256" key="4">
    <source>
        <dbReference type="PROSITE-ProRule" id="PRU01161"/>
    </source>
</evidence>
<dbReference type="PROSITE" id="PS51635">
    <property type="entry name" value="PNPLA"/>
    <property type="match status" value="1"/>
</dbReference>
<dbReference type="PANTHER" id="PTHR24185:SF1">
    <property type="entry name" value="CALCIUM-INDEPENDENT PHOSPHOLIPASE A2-GAMMA"/>
    <property type="match status" value="1"/>
</dbReference>
<evidence type="ECO:0000259" key="5">
    <source>
        <dbReference type="PROSITE" id="PS51635"/>
    </source>
</evidence>
<dbReference type="AlphaFoldDB" id="A0A0C2WUR3"/>
<evidence type="ECO:0000256" key="3">
    <source>
        <dbReference type="ARBA" id="ARBA00023098"/>
    </source>
</evidence>
<dbReference type="GO" id="GO:0046486">
    <property type="term" value="P:glycerolipid metabolic process"/>
    <property type="evidence" value="ECO:0007669"/>
    <property type="project" value="UniProtKB-ARBA"/>
</dbReference>
<protein>
    <recommendedName>
        <fullName evidence="5">PNPLA domain-containing protein</fullName>
    </recommendedName>
</protein>
<sequence>MSKKGNLKLVSFDGGGIRGLSQLEIMGNIMHRLNWEEQKKGSGKEKLACEYFDLIGGSGTGGLIAILLGKLRMTVDKVSDEFCTIIEKVYAQNDLEPAERSDLLRRCMEDILERNEFPPDMKLLGETPVGDCACFVVASQSANADATDCLRTYPIRGHRPTPITVIEAVLATCATQPDFSPISLGDHHKKREYIGASLGANNPVLQVIQEAHSLFGGDSGVASILSMGTGHPGVISYRSGDTETGLHKTMRDIMNDCEQRAQQIEQQIGRTGVYSRFSVEQGMQNDHQGQFEDSGWIVAQTESYLNRHTTCERLDSFVLNVNSTTAATAPVTLDQLRRSLH</sequence>
<dbReference type="EMBL" id="KN824286">
    <property type="protein sequence ID" value="KIM29933.1"/>
    <property type="molecule type" value="Genomic_DNA"/>
</dbReference>
<dbReference type="GO" id="GO:0016020">
    <property type="term" value="C:membrane"/>
    <property type="evidence" value="ECO:0007669"/>
    <property type="project" value="TreeGrafter"/>
</dbReference>
<keyword evidence="7" id="KW-1185">Reference proteome</keyword>
<dbReference type="Proteomes" id="UP000054097">
    <property type="component" value="Unassembled WGS sequence"/>
</dbReference>
<evidence type="ECO:0000313" key="6">
    <source>
        <dbReference type="EMBL" id="KIM29933.1"/>
    </source>
</evidence>
<feature type="domain" description="PNPLA" evidence="5">
    <location>
        <begin position="10"/>
        <end position="208"/>
    </location>
</feature>
<dbReference type="GO" id="GO:0047499">
    <property type="term" value="F:calcium-independent phospholipase A2 activity"/>
    <property type="evidence" value="ECO:0007669"/>
    <property type="project" value="TreeGrafter"/>
</dbReference>
<dbReference type="Gene3D" id="3.40.1090.10">
    <property type="entry name" value="Cytosolic phospholipase A2 catalytic domain"/>
    <property type="match status" value="1"/>
</dbReference>
<accession>A0A0C2WUR3</accession>
<evidence type="ECO:0000313" key="7">
    <source>
        <dbReference type="Proteomes" id="UP000054097"/>
    </source>
</evidence>
<evidence type="ECO:0000256" key="2">
    <source>
        <dbReference type="ARBA" id="ARBA00022963"/>
    </source>
</evidence>
<dbReference type="Pfam" id="PF01734">
    <property type="entry name" value="Patatin"/>
    <property type="match status" value="1"/>
</dbReference>
<dbReference type="SUPFAM" id="SSF52151">
    <property type="entry name" value="FabD/lysophospholipase-like"/>
    <property type="match status" value="1"/>
</dbReference>
<proteinExistence type="predicted"/>
<keyword evidence="1" id="KW-0378">Hydrolase</keyword>
<dbReference type="GO" id="GO:0016042">
    <property type="term" value="P:lipid catabolic process"/>
    <property type="evidence" value="ECO:0007669"/>
    <property type="project" value="UniProtKB-KW"/>
</dbReference>
<gene>
    <name evidence="6" type="ORF">M408DRAFT_328392</name>
</gene>
<organism evidence="6 7">
    <name type="scientific">Serendipita vermifera MAFF 305830</name>
    <dbReference type="NCBI Taxonomy" id="933852"/>
    <lineage>
        <taxon>Eukaryota</taxon>
        <taxon>Fungi</taxon>
        <taxon>Dikarya</taxon>
        <taxon>Basidiomycota</taxon>
        <taxon>Agaricomycotina</taxon>
        <taxon>Agaricomycetes</taxon>
        <taxon>Sebacinales</taxon>
        <taxon>Serendipitaceae</taxon>
        <taxon>Serendipita</taxon>
    </lineage>
</organism>
<dbReference type="InterPro" id="IPR016035">
    <property type="entry name" value="Acyl_Trfase/lysoPLipase"/>
</dbReference>
<dbReference type="InterPro" id="IPR002641">
    <property type="entry name" value="PNPLA_dom"/>
</dbReference>
<evidence type="ECO:0000256" key="1">
    <source>
        <dbReference type="ARBA" id="ARBA00022801"/>
    </source>
</evidence>
<dbReference type="GO" id="GO:0019369">
    <property type="term" value="P:arachidonate metabolic process"/>
    <property type="evidence" value="ECO:0007669"/>
    <property type="project" value="TreeGrafter"/>
</dbReference>
<dbReference type="PANTHER" id="PTHR24185">
    <property type="entry name" value="CALCIUM-INDEPENDENT PHOSPHOLIPASE A2-GAMMA"/>
    <property type="match status" value="1"/>
</dbReference>